<dbReference type="Proteomes" id="UP000324222">
    <property type="component" value="Unassembled WGS sequence"/>
</dbReference>
<reference evidence="2 3" key="1">
    <citation type="submission" date="2019-05" db="EMBL/GenBank/DDBJ databases">
        <title>Another draft genome of Portunus trituberculatus and its Hox gene families provides insights of decapod evolution.</title>
        <authorList>
            <person name="Jeong J.-H."/>
            <person name="Song I."/>
            <person name="Kim S."/>
            <person name="Choi T."/>
            <person name="Kim D."/>
            <person name="Ryu S."/>
            <person name="Kim W."/>
        </authorList>
    </citation>
    <scope>NUCLEOTIDE SEQUENCE [LARGE SCALE GENOMIC DNA]</scope>
    <source>
        <tissue evidence="2">Muscle</tissue>
    </source>
</reference>
<feature type="compositionally biased region" description="Basic residues" evidence="1">
    <location>
        <begin position="60"/>
        <end position="74"/>
    </location>
</feature>
<keyword evidence="3" id="KW-1185">Reference proteome</keyword>
<evidence type="ECO:0000256" key="1">
    <source>
        <dbReference type="SAM" id="MobiDB-lite"/>
    </source>
</evidence>
<accession>A0A5B7KCP9</accession>
<evidence type="ECO:0000313" key="3">
    <source>
        <dbReference type="Proteomes" id="UP000324222"/>
    </source>
</evidence>
<gene>
    <name evidence="2" type="ORF">E2C01_102267</name>
</gene>
<feature type="region of interest" description="Disordered" evidence="1">
    <location>
        <begin position="17"/>
        <end position="81"/>
    </location>
</feature>
<dbReference type="EMBL" id="VSRR010151319">
    <property type="protein sequence ID" value="MPD06453.1"/>
    <property type="molecule type" value="Genomic_DNA"/>
</dbReference>
<protein>
    <submittedName>
        <fullName evidence="2">Uncharacterized protein</fullName>
    </submittedName>
</protein>
<dbReference type="AlphaFoldDB" id="A0A5B7KCP9"/>
<feature type="compositionally biased region" description="Basic and acidic residues" evidence="1">
    <location>
        <begin position="17"/>
        <end position="33"/>
    </location>
</feature>
<comment type="caution">
    <text evidence="2">The sequence shown here is derived from an EMBL/GenBank/DDBJ whole genome shotgun (WGS) entry which is preliminary data.</text>
</comment>
<organism evidence="2 3">
    <name type="scientific">Portunus trituberculatus</name>
    <name type="common">Swimming crab</name>
    <name type="synonym">Neptunus trituberculatus</name>
    <dbReference type="NCBI Taxonomy" id="210409"/>
    <lineage>
        <taxon>Eukaryota</taxon>
        <taxon>Metazoa</taxon>
        <taxon>Ecdysozoa</taxon>
        <taxon>Arthropoda</taxon>
        <taxon>Crustacea</taxon>
        <taxon>Multicrustacea</taxon>
        <taxon>Malacostraca</taxon>
        <taxon>Eumalacostraca</taxon>
        <taxon>Eucarida</taxon>
        <taxon>Decapoda</taxon>
        <taxon>Pleocyemata</taxon>
        <taxon>Brachyura</taxon>
        <taxon>Eubrachyura</taxon>
        <taxon>Portunoidea</taxon>
        <taxon>Portunidae</taxon>
        <taxon>Portuninae</taxon>
        <taxon>Portunus</taxon>
    </lineage>
</organism>
<sequence length="81" mass="9590">MEENRYDPRCNKETSRFSFEKRERETEKGRLGESTKTVTVPRKTKRARMERTPQEYPKPLTRHAGGRNTFKPHARPQVTGE</sequence>
<proteinExistence type="predicted"/>
<name>A0A5B7KCP9_PORTR</name>
<evidence type="ECO:0000313" key="2">
    <source>
        <dbReference type="EMBL" id="MPD06453.1"/>
    </source>
</evidence>